<keyword evidence="3" id="KW-0804">Transcription</keyword>
<dbReference type="RefSeq" id="WP_188421904.1">
    <property type="nucleotide sequence ID" value="NZ_BMDP01000003.1"/>
</dbReference>
<dbReference type="Pfam" id="PF00440">
    <property type="entry name" value="TetR_N"/>
    <property type="match status" value="1"/>
</dbReference>
<keyword evidence="2 4" id="KW-0238">DNA-binding</keyword>
<evidence type="ECO:0000256" key="1">
    <source>
        <dbReference type="ARBA" id="ARBA00023015"/>
    </source>
</evidence>
<dbReference type="InterPro" id="IPR054156">
    <property type="entry name" value="YxaF_TetR_C"/>
</dbReference>
<protein>
    <submittedName>
        <fullName evidence="6">Transcriptional regulator</fullName>
    </submittedName>
</protein>
<dbReference type="PANTHER" id="PTHR47506">
    <property type="entry name" value="TRANSCRIPTIONAL REGULATORY PROTEIN"/>
    <property type="match status" value="1"/>
</dbReference>
<evidence type="ECO:0000256" key="3">
    <source>
        <dbReference type="ARBA" id="ARBA00023163"/>
    </source>
</evidence>
<keyword evidence="1" id="KW-0805">Transcription regulation</keyword>
<dbReference type="PANTHER" id="PTHR47506:SF6">
    <property type="entry name" value="HTH-TYPE TRANSCRIPTIONAL REPRESSOR NEMR"/>
    <property type="match status" value="1"/>
</dbReference>
<evidence type="ECO:0000259" key="5">
    <source>
        <dbReference type="PROSITE" id="PS50977"/>
    </source>
</evidence>
<name>A0A8J3F6I8_9BURK</name>
<evidence type="ECO:0000313" key="7">
    <source>
        <dbReference type="Proteomes" id="UP000627205"/>
    </source>
</evidence>
<feature type="DNA-binding region" description="H-T-H motif" evidence="4">
    <location>
        <begin position="30"/>
        <end position="49"/>
    </location>
</feature>
<dbReference type="SUPFAM" id="SSF48498">
    <property type="entry name" value="Tetracyclin repressor-like, C-terminal domain"/>
    <property type="match status" value="1"/>
</dbReference>
<feature type="domain" description="HTH tetR-type" evidence="5">
    <location>
        <begin position="7"/>
        <end position="67"/>
    </location>
</feature>
<dbReference type="Gene3D" id="1.10.357.10">
    <property type="entry name" value="Tetracycline Repressor, domain 2"/>
    <property type="match status" value="1"/>
</dbReference>
<keyword evidence="7" id="KW-1185">Reference proteome</keyword>
<dbReference type="SUPFAM" id="SSF46689">
    <property type="entry name" value="Homeodomain-like"/>
    <property type="match status" value="1"/>
</dbReference>
<evidence type="ECO:0000256" key="2">
    <source>
        <dbReference type="ARBA" id="ARBA00023125"/>
    </source>
</evidence>
<dbReference type="PRINTS" id="PR00455">
    <property type="entry name" value="HTHTETR"/>
</dbReference>
<accession>A0A8J3F6I8</accession>
<dbReference type="InterPro" id="IPR036271">
    <property type="entry name" value="Tet_transcr_reg_TetR-rel_C_sf"/>
</dbReference>
<comment type="caution">
    <text evidence="6">The sequence shown here is derived from an EMBL/GenBank/DDBJ whole genome shotgun (WGS) entry which is preliminary data.</text>
</comment>
<dbReference type="Pfam" id="PF21993">
    <property type="entry name" value="TetR_C_13_2"/>
    <property type="match status" value="1"/>
</dbReference>
<evidence type="ECO:0000313" key="6">
    <source>
        <dbReference type="EMBL" id="GGI55144.1"/>
    </source>
</evidence>
<reference evidence="6" key="1">
    <citation type="journal article" date="2014" name="Int. J. Syst. Evol. Microbiol.">
        <title>Complete genome sequence of Corynebacterium casei LMG S-19264T (=DSM 44701T), isolated from a smear-ripened cheese.</title>
        <authorList>
            <consortium name="US DOE Joint Genome Institute (JGI-PGF)"/>
            <person name="Walter F."/>
            <person name="Albersmeier A."/>
            <person name="Kalinowski J."/>
            <person name="Ruckert C."/>
        </authorList>
    </citation>
    <scope>NUCLEOTIDE SEQUENCE</scope>
    <source>
        <strain evidence="6">CCM 7664</strain>
    </source>
</reference>
<proteinExistence type="predicted"/>
<dbReference type="EMBL" id="BMDP01000003">
    <property type="protein sequence ID" value="GGI55144.1"/>
    <property type="molecule type" value="Genomic_DNA"/>
</dbReference>
<dbReference type="InterPro" id="IPR009057">
    <property type="entry name" value="Homeodomain-like_sf"/>
</dbReference>
<evidence type="ECO:0000256" key="4">
    <source>
        <dbReference type="PROSITE-ProRule" id="PRU00335"/>
    </source>
</evidence>
<gene>
    <name evidence="6" type="ORF">GCM10011430_23180</name>
</gene>
<reference evidence="6" key="2">
    <citation type="submission" date="2020-09" db="EMBL/GenBank/DDBJ databases">
        <authorList>
            <person name="Sun Q."/>
            <person name="Sedlacek I."/>
        </authorList>
    </citation>
    <scope>NUCLEOTIDE SEQUENCE</scope>
    <source>
        <strain evidence="6">CCM 7664</strain>
    </source>
</reference>
<dbReference type="Proteomes" id="UP000627205">
    <property type="component" value="Unassembled WGS sequence"/>
</dbReference>
<organism evidence="6 7">
    <name type="scientific">Oxalicibacterium solurbis</name>
    <dbReference type="NCBI Taxonomy" id="69280"/>
    <lineage>
        <taxon>Bacteria</taxon>
        <taxon>Pseudomonadati</taxon>
        <taxon>Pseudomonadota</taxon>
        <taxon>Betaproteobacteria</taxon>
        <taxon>Burkholderiales</taxon>
        <taxon>Oxalobacteraceae</taxon>
        <taxon>Oxalicibacterium</taxon>
    </lineage>
</organism>
<dbReference type="PROSITE" id="PS50977">
    <property type="entry name" value="HTH_TETR_2"/>
    <property type="match status" value="1"/>
</dbReference>
<dbReference type="GO" id="GO:0003677">
    <property type="term" value="F:DNA binding"/>
    <property type="evidence" value="ECO:0007669"/>
    <property type="project" value="UniProtKB-UniRule"/>
</dbReference>
<dbReference type="AlphaFoldDB" id="A0A8J3F6I8"/>
<dbReference type="InterPro" id="IPR001647">
    <property type="entry name" value="HTH_TetR"/>
</dbReference>
<sequence length="191" mass="21126">MPRPANPEVRERLLSLGRQVVHENGYHACGVQDITAAAGIPKGSFYSYFSSKEAFAGEILEAYWSEIEALQTNVRQTKDPLTALRTHFRLIADFHARTNFARGCLIGNLAIELGGSNDTLRAQLEDLFKRWEAAVEAKVAAVLPKASMAERRNIAASLVDAFEGAVMRAKIDRNRGSFDRFDKTLAARLSS</sequence>